<dbReference type="Proteomes" id="UP001212411">
    <property type="component" value="Chromosome 2"/>
</dbReference>
<gene>
    <name evidence="3" type="primary">rad60</name>
    <name evidence="3" type="ORF">SOMG_03218</name>
</gene>
<dbReference type="CDD" id="cd17080">
    <property type="entry name" value="Ubl_SLD2_Esc2_like"/>
    <property type="match status" value="1"/>
</dbReference>
<proteinExistence type="predicted"/>
<dbReference type="PANTHER" id="PTHR10562">
    <property type="entry name" value="SMALL UBIQUITIN-RELATED MODIFIER"/>
    <property type="match status" value="1"/>
</dbReference>
<name>A0AAF0AWC9_9SCHI</name>
<organism evidence="3 4">
    <name type="scientific">Schizosaccharomyces osmophilus</name>
    <dbReference type="NCBI Taxonomy" id="2545709"/>
    <lineage>
        <taxon>Eukaryota</taxon>
        <taxon>Fungi</taxon>
        <taxon>Dikarya</taxon>
        <taxon>Ascomycota</taxon>
        <taxon>Taphrinomycotina</taxon>
        <taxon>Schizosaccharomycetes</taxon>
        <taxon>Schizosaccharomycetales</taxon>
        <taxon>Schizosaccharomycetaceae</taxon>
        <taxon>Schizosaccharomyces</taxon>
    </lineage>
</organism>
<keyword evidence="4" id="KW-1185">Reference proteome</keyword>
<dbReference type="PROSITE" id="PS50053">
    <property type="entry name" value="UBIQUITIN_2"/>
    <property type="match status" value="1"/>
</dbReference>
<reference evidence="3 4" key="1">
    <citation type="journal article" date="2023" name="G3 (Bethesda)">
        <title>A high-quality reference genome for the fission yeast Schizosaccharomyces osmophilus.</title>
        <authorList>
            <person name="Jia G.S."/>
            <person name="Zhang W.C."/>
            <person name="Liang Y."/>
            <person name="Liu X.H."/>
            <person name="Rhind N."/>
            <person name="Pidoux A."/>
            <person name="Brysch-Herzberg M."/>
            <person name="Du L.L."/>
        </authorList>
    </citation>
    <scope>NUCLEOTIDE SEQUENCE [LARGE SCALE GENOMIC DNA]</scope>
    <source>
        <strain evidence="3 4">CBS 15793</strain>
    </source>
</reference>
<sequence>MQEEDDDLAFFAKPIKKPPLNLAKRLSHSLSDSDENSDPEPSVEEPPLKQIRSESRNPPGTSTLMSTETEPTVSSTLPSAASPRRNEDDPLNSVQHSVDSENAPHPYATRTATSILRSNSFNTVDTPPPTPFLDVDFNKRLQELDRQVKEFQNVSKDQADTDVSLPLRDTSSSKDPDTAASTGLRTHSLPQTDSSNLTPEDPLASPQRDHVPVILQLAVIGQKVPGSTMFLPTDWESPLLFKVKSNQQFRRVRNAYTMRKRVQDVVFVFQNRKLWDFGTPKGAGMLKIDTRLVIHAFHKVDYELLQQQRAQEEAKLFSREEPKEIPLKRIISILVRPKKGQDVHLSIPVDTSVKDITRKYCNQTEIPFHEGIRLEFEGDWLDPKDNLENLEIEDEDQINILI</sequence>
<feature type="region of interest" description="Disordered" evidence="1">
    <location>
        <begin position="150"/>
        <end position="206"/>
    </location>
</feature>
<dbReference type="Pfam" id="PF11976">
    <property type="entry name" value="Rad60-SLD"/>
    <property type="match status" value="1"/>
</dbReference>
<evidence type="ECO:0000256" key="1">
    <source>
        <dbReference type="SAM" id="MobiDB-lite"/>
    </source>
</evidence>
<dbReference type="GeneID" id="80876698"/>
<dbReference type="Gene3D" id="3.10.20.90">
    <property type="entry name" value="Phosphatidylinositol 3-kinase Catalytic Subunit, Chain A, domain 1"/>
    <property type="match status" value="1"/>
</dbReference>
<dbReference type="EMBL" id="CP115612">
    <property type="protein sequence ID" value="WBW73383.1"/>
    <property type="molecule type" value="Genomic_DNA"/>
</dbReference>
<dbReference type="KEGG" id="som:SOMG_03218"/>
<protein>
    <submittedName>
        <fullName evidence="3">DNA repair protein, SUMO-related Rad60</fullName>
    </submittedName>
</protein>
<feature type="compositionally biased region" description="Polar residues" evidence="1">
    <location>
        <begin position="110"/>
        <end position="125"/>
    </location>
</feature>
<feature type="domain" description="Ubiquitin-like" evidence="2">
    <location>
        <begin position="331"/>
        <end position="402"/>
    </location>
</feature>
<feature type="compositionally biased region" description="Acidic residues" evidence="1">
    <location>
        <begin position="32"/>
        <end position="43"/>
    </location>
</feature>
<dbReference type="RefSeq" id="XP_056037626.1">
    <property type="nucleotide sequence ID" value="XM_056182009.1"/>
</dbReference>
<evidence type="ECO:0000259" key="2">
    <source>
        <dbReference type="PROSITE" id="PS50053"/>
    </source>
</evidence>
<feature type="compositionally biased region" description="Polar residues" evidence="1">
    <location>
        <begin position="56"/>
        <end position="79"/>
    </location>
</feature>
<dbReference type="AlphaFoldDB" id="A0AAF0AWC9"/>
<evidence type="ECO:0000313" key="3">
    <source>
        <dbReference type="EMBL" id="WBW73383.1"/>
    </source>
</evidence>
<dbReference type="SUPFAM" id="SSF54236">
    <property type="entry name" value="Ubiquitin-like"/>
    <property type="match status" value="1"/>
</dbReference>
<dbReference type="InterPro" id="IPR000626">
    <property type="entry name" value="Ubiquitin-like_dom"/>
</dbReference>
<feature type="compositionally biased region" description="Polar residues" evidence="1">
    <location>
        <begin position="179"/>
        <end position="198"/>
    </location>
</feature>
<accession>A0AAF0AWC9</accession>
<evidence type="ECO:0000313" key="4">
    <source>
        <dbReference type="Proteomes" id="UP001212411"/>
    </source>
</evidence>
<dbReference type="InterPro" id="IPR029071">
    <property type="entry name" value="Ubiquitin-like_domsf"/>
</dbReference>
<dbReference type="InterPro" id="IPR022617">
    <property type="entry name" value="Rad60/SUMO-like_dom"/>
</dbReference>
<feature type="region of interest" description="Disordered" evidence="1">
    <location>
        <begin position="1"/>
        <end position="135"/>
    </location>
</feature>